<dbReference type="AlphaFoldDB" id="A0A9X3WCI8"/>
<comment type="similarity">
    <text evidence="2">Belongs to the GerABKC lipoprotein family.</text>
</comment>
<reference evidence="11" key="1">
    <citation type="submission" date="2022-06" db="EMBL/GenBank/DDBJ databases">
        <title>Aquibacillus sp. a new bacterium isolated from soil saline samples.</title>
        <authorList>
            <person name="Galisteo C."/>
            <person name="De La Haba R."/>
            <person name="Sanchez-Porro C."/>
            <person name="Ventosa A."/>
        </authorList>
    </citation>
    <scope>NUCLEOTIDE SEQUENCE</scope>
    <source>
        <strain evidence="11">3ASR75-54</strain>
    </source>
</reference>
<dbReference type="EMBL" id="JAMQKC010000008">
    <property type="protein sequence ID" value="MDC3417317.1"/>
    <property type="molecule type" value="Genomic_DNA"/>
</dbReference>
<keyword evidence="12" id="KW-1185">Reference proteome</keyword>
<evidence type="ECO:0000259" key="9">
    <source>
        <dbReference type="Pfam" id="PF05504"/>
    </source>
</evidence>
<dbReference type="Pfam" id="PF25198">
    <property type="entry name" value="Spore_GerAC_N"/>
    <property type="match status" value="1"/>
</dbReference>
<evidence type="ECO:0000256" key="6">
    <source>
        <dbReference type="ARBA" id="ARBA00023139"/>
    </source>
</evidence>
<dbReference type="Pfam" id="PF05504">
    <property type="entry name" value="Spore_GerAC"/>
    <property type="match status" value="1"/>
</dbReference>
<feature type="domain" description="Spore germination protein N-terminal" evidence="10">
    <location>
        <begin position="22"/>
        <end position="195"/>
    </location>
</feature>
<dbReference type="Proteomes" id="UP001145069">
    <property type="component" value="Unassembled WGS sequence"/>
</dbReference>
<dbReference type="GO" id="GO:0009847">
    <property type="term" value="P:spore germination"/>
    <property type="evidence" value="ECO:0007669"/>
    <property type="project" value="InterPro"/>
</dbReference>
<feature type="region of interest" description="Disordered" evidence="8">
    <location>
        <begin position="51"/>
        <end position="91"/>
    </location>
</feature>
<dbReference type="InterPro" id="IPR057336">
    <property type="entry name" value="GerAC_N"/>
</dbReference>
<evidence type="ECO:0000259" key="10">
    <source>
        <dbReference type="Pfam" id="PF25198"/>
    </source>
</evidence>
<dbReference type="PROSITE" id="PS51257">
    <property type="entry name" value="PROKAR_LIPOPROTEIN"/>
    <property type="match status" value="1"/>
</dbReference>
<evidence type="ECO:0000256" key="8">
    <source>
        <dbReference type="SAM" id="MobiDB-lite"/>
    </source>
</evidence>
<comment type="subcellular location">
    <subcellularLocation>
        <location evidence="1">Membrane</location>
        <topology evidence="1">Lipid-anchor</topology>
    </subcellularLocation>
</comment>
<sequence>MVVFRFVFLLLSCILLLTGCWDRKEVNDLAFVLGTGFDKLDKNKYRTSVQVPLPGNSGQSGSSSGGGGAGGSAPYYVDSGQGRNIRESNDDLQSRMSRELFFSHRRIIIFGEELARNGFHDSLDVIIEQPQSRLSSSVFVTEGKAMDILNSTPHFEQFSSETIRELAKGGVRRSVKELINDIYNPGIDPILPIVSKSMTQNNDEENKKEEIEISRLAVFKDDQLGFFASTEESKGIKWIISEMDDQTYTYPVKDTKEMNIRVTNEKLKINHTVKNNLPKFTITINLEARVEQNEADLDFDNPSEYELAINKLESSIKKEVTSILNRSQEEGIDIAGLGYHLYQSDSLTWDKYWADDWRTILKDTEITTKINAEIIRNTSPGITIKE</sequence>
<dbReference type="PANTHER" id="PTHR35789:SF1">
    <property type="entry name" value="SPORE GERMINATION PROTEIN B3"/>
    <property type="match status" value="1"/>
</dbReference>
<comment type="caution">
    <text evidence="11">The sequence shown here is derived from an EMBL/GenBank/DDBJ whole genome shotgun (WGS) entry which is preliminary data.</text>
</comment>
<dbReference type="InterPro" id="IPR008844">
    <property type="entry name" value="Spore_GerAC-like"/>
</dbReference>
<evidence type="ECO:0000313" key="12">
    <source>
        <dbReference type="Proteomes" id="UP001145069"/>
    </source>
</evidence>
<evidence type="ECO:0000256" key="3">
    <source>
        <dbReference type="ARBA" id="ARBA00022544"/>
    </source>
</evidence>
<gene>
    <name evidence="11" type="ORF">NC799_10470</name>
</gene>
<evidence type="ECO:0000256" key="7">
    <source>
        <dbReference type="ARBA" id="ARBA00023288"/>
    </source>
</evidence>
<evidence type="ECO:0000256" key="5">
    <source>
        <dbReference type="ARBA" id="ARBA00023136"/>
    </source>
</evidence>
<dbReference type="GO" id="GO:0016020">
    <property type="term" value="C:membrane"/>
    <property type="evidence" value="ECO:0007669"/>
    <property type="project" value="UniProtKB-SubCell"/>
</dbReference>
<keyword evidence="4" id="KW-0732">Signal</keyword>
<protein>
    <submittedName>
        <fullName evidence="11">Ger(X)C family spore germination protein</fullName>
    </submittedName>
</protein>
<dbReference type="NCBIfam" id="TIGR02887">
    <property type="entry name" value="spore_ger_x_C"/>
    <property type="match status" value="1"/>
</dbReference>
<accession>A0A9X3WCI8</accession>
<keyword evidence="3" id="KW-0309">Germination</keyword>
<evidence type="ECO:0000256" key="4">
    <source>
        <dbReference type="ARBA" id="ARBA00022729"/>
    </source>
</evidence>
<proteinExistence type="inferred from homology"/>
<evidence type="ECO:0000256" key="2">
    <source>
        <dbReference type="ARBA" id="ARBA00007886"/>
    </source>
</evidence>
<dbReference type="PANTHER" id="PTHR35789">
    <property type="entry name" value="SPORE GERMINATION PROTEIN B3"/>
    <property type="match status" value="1"/>
</dbReference>
<organism evidence="11 12">
    <name type="scientific">Aquibacillus salsiterrae</name>
    <dbReference type="NCBI Taxonomy" id="2950439"/>
    <lineage>
        <taxon>Bacteria</taxon>
        <taxon>Bacillati</taxon>
        <taxon>Bacillota</taxon>
        <taxon>Bacilli</taxon>
        <taxon>Bacillales</taxon>
        <taxon>Bacillaceae</taxon>
        <taxon>Aquibacillus</taxon>
    </lineage>
</organism>
<dbReference type="RefSeq" id="WP_272446385.1">
    <property type="nucleotide sequence ID" value="NZ_JAMQKC010000008.1"/>
</dbReference>
<dbReference type="InterPro" id="IPR046953">
    <property type="entry name" value="Spore_GerAC-like_C"/>
</dbReference>
<feature type="domain" description="Spore germination GerAC-like C-terminal" evidence="9">
    <location>
        <begin position="215"/>
        <end position="376"/>
    </location>
</feature>
<keyword evidence="5" id="KW-0472">Membrane</keyword>
<name>A0A9X3WCI8_9BACI</name>
<evidence type="ECO:0000256" key="1">
    <source>
        <dbReference type="ARBA" id="ARBA00004635"/>
    </source>
</evidence>
<keyword evidence="7" id="KW-0449">Lipoprotein</keyword>
<dbReference type="InterPro" id="IPR038501">
    <property type="entry name" value="Spore_GerAC_C_sf"/>
</dbReference>
<keyword evidence="6" id="KW-0564">Palmitate</keyword>
<dbReference type="Gene3D" id="3.30.300.210">
    <property type="entry name" value="Nutrient germinant receptor protein C, domain 3"/>
    <property type="match status" value="1"/>
</dbReference>
<evidence type="ECO:0000313" key="11">
    <source>
        <dbReference type="EMBL" id="MDC3417317.1"/>
    </source>
</evidence>